<feature type="compositionally biased region" description="Basic and acidic residues" evidence="2">
    <location>
        <begin position="247"/>
        <end position="262"/>
    </location>
</feature>
<gene>
    <name evidence="3" type="ORF">PCOR1329_LOCUS12255</name>
</gene>
<sequence>MDEEEVTFGGDASEQPSLSESQHAGAGQEACICCPLDRLGERYKFCDIHKRYYDTLEWKMARAKTATDESKAEWEERAEAKKDDTSLAEKINAFAEANPSDKKYARKNIIQSSQFQKSHKSDTFTTDRDVDKPMTRQAFHCHCMTVLGLTESEETEWWEELDSNPRVDRDNKGFKGRKQLWIPVGPERERGSRRSIENAFVEKGAEQKNMSEGEADSIKEFVQESTASTADGFFTNKLELQRVMKRKDVLEQTSGGKKDSPRDPGSSSGKKRRTIKSYVIERDIPKVHGTMTTDLVKIDNMFSSNKAKVEQIMNILKAIPVTETNDDKPLLSYIRSLQSRWQLALKWKGLHKVVKLFNLGADDGNSAATSPGCASAASTPGGCSPAILSDTEMVEISLKDLAEREKARKPFGGDPANIKSRIEMQTMQEEGIWEVNTSDELGYFMETWEQCISIATELIGSVKTTCGYIESHVTQKRKRVERERKDQEKKAQQLALQKVREEAAQAAAAIRAKAKQPLQDEVQTRRPIFEATWADVKRVDIIAEVPDCDSETWNSPFLVQESDNITLLVGNSGLQKELASWATAFRNAVEERGQKQLVGLGKAAGNGLTEVQAFFDTWKPPTIDISSVDGGSAFMNSVWKLGYKETMMWSGFTPNCVAMERLLAAGKVHSLLIDTKALFEALSSETCPDILKKIATPADPSSTIEAITTLDDSGLKEIVASGIPIVKATQTAKSLLYVPVGWIVVEMCEKGEQLNYGIRKSTVAAGDVAKERYVAVTKLFELMKKDTSRMNAILDLM</sequence>
<protein>
    <recommendedName>
        <fullName evidence="5">FACT complex subunit</fullName>
    </recommendedName>
</protein>
<dbReference type="EMBL" id="CAUYUJ010003559">
    <property type="protein sequence ID" value="CAK0805830.1"/>
    <property type="molecule type" value="Genomic_DNA"/>
</dbReference>
<name>A0ABN9QJ67_9DINO</name>
<comment type="caution">
    <text evidence="3">The sequence shown here is derived from an EMBL/GenBank/DDBJ whole genome shotgun (WGS) entry which is preliminary data.</text>
</comment>
<accession>A0ABN9QJ67</accession>
<feature type="coiled-coil region" evidence="1">
    <location>
        <begin position="470"/>
        <end position="516"/>
    </location>
</feature>
<keyword evidence="1" id="KW-0175">Coiled coil</keyword>
<evidence type="ECO:0008006" key="5">
    <source>
        <dbReference type="Google" id="ProtNLM"/>
    </source>
</evidence>
<proteinExistence type="predicted"/>
<evidence type="ECO:0000313" key="3">
    <source>
        <dbReference type="EMBL" id="CAK0805830.1"/>
    </source>
</evidence>
<dbReference type="Proteomes" id="UP001189429">
    <property type="component" value="Unassembled WGS sequence"/>
</dbReference>
<feature type="region of interest" description="Disordered" evidence="2">
    <location>
        <begin position="247"/>
        <end position="275"/>
    </location>
</feature>
<keyword evidence="4" id="KW-1185">Reference proteome</keyword>
<reference evidence="3" key="1">
    <citation type="submission" date="2023-10" db="EMBL/GenBank/DDBJ databases">
        <authorList>
            <person name="Chen Y."/>
            <person name="Shah S."/>
            <person name="Dougan E. K."/>
            <person name="Thang M."/>
            <person name="Chan C."/>
        </authorList>
    </citation>
    <scope>NUCLEOTIDE SEQUENCE [LARGE SCALE GENOMIC DNA]</scope>
</reference>
<organism evidence="3 4">
    <name type="scientific">Prorocentrum cordatum</name>
    <dbReference type="NCBI Taxonomy" id="2364126"/>
    <lineage>
        <taxon>Eukaryota</taxon>
        <taxon>Sar</taxon>
        <taxon>Alveolata</taxon>
        <taxon>Dinophyceae</taxon>
        <taxon>Prorocentrales</taxon>
        <taxon>Prorocentraceae</taxon>
        <taxon>Prorocentrum</taxon>
    </lineage>
</organism>
<feature type="region of interest" description="Disordered" evidence="2">
    <location>
        <begin position="1"/>
        <end position="24"/>
    </location>
</feature>
<evidence type="ECO:0000313" key="4">
    <source>
        <dbReference type="Proteomes" id="UP001189429"/>
    </source>
</evidence>
<evidence type="ECO:0000256" key="1">
    <source>
        <dbReference type="SAM" id="Coils"/>
    </source>
</evidence>
<evidence type="ECO:0000256" key="2">
    <source>
        <dbReference type="SAM" id="MobiDB-lite"/>
    </source>
</evidence>